<dbReference type="AlphaFoldDB" id="A0A8T1M800"/>
<gene>
    <name evidence="1" type="ORF">CSKR_203188</name>
</gene>
<protein>
    <submittedName>
        <fullName evidence="1">Uncharacterized protein</fullName>
    </submittedName>
</protein>
<name>A0A8T1M800_CLOSI</name>
<organism evidence="1 2">
    <name type="scientific">Clonorchis sinensis</name>
    <name type="common">Chinese liver fluke</name>
    <dbReference type="NCBI Taxonomy" id="79923"/>
    <lineage>
        <taxon>Eukaryota</taxon>
        <taxon>Metazoa</taxon>
        <taxon>Spiralia</taxon>
        <taxon>Lophotrochozoa</taxon>
        <taxon>Platyhelminthes</taxon>
        <taxon>Trematoda</taxon>
        <taxon>Digenea</taxon>
        <taxon>Opisthorchiida</taxon>
        <taxon>Opisthorchiata</taxon>
        <taxon>Opisthorchiidae</taxon>
        <taxon>Clonorchis</taxon>
    </lineage>
</organism>
<keyword evidence="2" id="KW-1185">Reference proteome</keyword>
<reference evidence="1 2" key="2">
    <citation type="journal article" date="2021" name="Genomics">
        <title>High-quality reference genome for Clonorchis sinensis.</title>
        <authorList>
            <person name="Young N.D."/>
            <person name="Stroehlein A.J."/>
            <person name="Kinkar L."/>
            <person name="Wang T."/>
            <person name="Sohn W.M."/>
            <person name="Chang B.C.H."/>
            <person name="Kaur P."/>
            <person name="Weisz D."/>
            <person name="Dudchenko O."/>
            <person name="Aiden E.L."/>
            <person name="Korhonen P.K."/>
            <person name="Gasser R.B."/>
        </authorList>
    </citation>
    <scope>NUCLEOTIDE SEQUENCE [LARGE SCALE GENOMIC DNA]</scope>
    <source>
        <strain evidence="1">Cs-k2</strain>
    </source>
</reference>
<sequence>MLGYAPCLRSLASFVNCKCLVSKRLHLIRERITQLPASLLSTAVLSSTNGGISSEAVGYQCPYADVALNNDIAPLTDNRQHPMLAVGKSATVPVKLTERRDDPQ</sequence>
<accession>A0A8T1M800</accession>
<proteinExistence type="predicted"/>
<dbReference type="Proteomes" id="UP000286415">
    <property type="component" value="Unassembled WGS sequence"/>
</dbReference>
<comment type="caution">
    <text evidence="1">The sequence shown here is derived from an EMBL/GenBank/DDBJ whole genome shotgun (WGS) entry which is preliminary data.</text>
</comment>
<dbReference type="EMBL" id="NIRI02000056">
    <property type="protein sequence ID" value="KAG5445250.1"/>
    <property type="molecule type" value="Genomic_DNA"/>
</dbReference>
<evidence type="ECO:0000313" key="1">
    <source>
        <dbReference type="EMBL" id="KAG5445250.1"/>
    </source>
</evidence>
<reference evidence="1 2" key="1">
    <citation type="journal article" date="2018" name="Biotechnol. Adv.">
        <title>Improved genomic resources and new bioinformatic workflow for the carcinogenic parasite Clonorchis sinensis: Biotechnological implications.</title>
        <authorList>
            <person name="Wang D."/>
            <person name="Korhonen P.K."/>
            <person name="Gasser R.B."/>
            <person name="Young N.D."/>
        </authorList>
    </citation>
    <scope>NUCLEOTIDE SEQUENCE [LARGE SCALE GENOMIC DNA]</scope>
    <source>
        <strain evidence="1">Cs-k2</strain>
    </source>
</reference>
<evidence type="ECO:0000313" key="2">
    <source>
        <dbReference type="Proteomes" id="UP000286415"/>
    </source>
</evidence>